<dbReference type="InterPro" id="IPR014756">
    <property type="entry name" value="Ig_E-set"/>
</dbReference>
<evidence type="ECO:0000256" key="3">
    <source>
        <dbReference type="ARBA" id="ARBA00022729"/>
    </source>
</evidence>
<dbReference type="InterPro" id="IPR032694">
    <property type="entry name" value="CopC/D"/>
</dbReference>
<dbReference type="PROSITE" id="PS51318">
    <property type="entry name" value="TAT"/>
    <property type="match status" value="1"/>
</dbReference>
<evidence type="ECO:0000256" key="1">
    <source>
        <dbReference type="ARBA" id="ARBA00004196"/>
    </source>
</evidence>
<feature type="compositionally biased region" description="Low complexity" evidence="5">
    <location>
        <begin position="132"/>
        <end position="162"/>
    </location>
</feature>
<evidence type="ECO:0000259" key="7">
    <source>
        <dbReference type="Pfam" id="PF04234"/>
    </source>
</evidence>
<dbReference type="Proteomes" id="UP001500274">
    <property type="component" value="Unassembled WGS sequence"/>
</dbReference>
<feature type="region of interest" description="Disordered" evidence="5">
    <location>
        <begin position="132"/>
        <end position="173"/>
    </location>
</feature>
<organism evidence="8 9">
    <name type="scientific">Microbacterium binotii</name>
    <dbReference type="NCBI Taxonomy" id="462710"/>
    <lineage>
        <taxon>Bacteria</taxon>
        <taxon>Bacillati</taxon>
        <taxon>Actinomycetota</taxon>
        <taxon>Actinomycetes</taxon>
        <taxon>Micrococcales</taxon>
        <taxon>Microbacteriaceae</taxon>
        <taxon>Microbacterium</taxon>
    </lineage>
</organism>
<evidence type="ECO:0000313" key="9">
    <source>
        <dbReference type="Proteomes" id="UP001500274"/>
    </source>
</evidence>
<keyword evidence="6" id="KW-0812">Transmembrane</keyword>
<sequence length="221" mass="22221">MTSQTSRRRPVRALVAALATLLIASGGVLLGTAPAFAHDELVSSDPASGSTVDALPAALTLTFSGDLLSDASTTVVQVTDASGASLTDGAASVSANVVTQPLTGSAGGAVSVAWRVVSSDGHPISGEFAFTSNAAETATPTPSETPEATPESAATPEPTMTTLAEPTSSPDQSAPVWPWVVGAVVVLIAIGLVVWLLGTRARQQKQAASERTAGRSNSTER</sequence>
<proteinExistence type="predicted"/>
<dbReference type="Pfam" id="PF04234">
    <property type="entry name" value="CopC"/>
    <property type="match status" value="1"/>
</dbReference>
<evidence type="ECO:0000256" key="2">
    <source>
        <dbReference type="ARBA" id="ARBA00022723"/>
    </source>
</evidence>
<name>A0ABN3PB78_9MICO</name>
<evidence type="ECO:0000256" key="5">
    <source>
        <dbReference type="SAM" id="MobiDB-lite"/>
    </source>
</evidence>
<keyword evidence="6" id="KW-1133">Transmembrane helix</keyword>
<feature type="domain" description="CopC" evidence="7">
    <location>
        <begin position="38"/>
        <end position="131"/>
    </location>
</feature>
<keyword evidence="6" id="KW-0472">Membrane</keyword>
<dbReference type="SUPFAM" id="SSF81296">
    <property type="entry name" value="E set domains"/>
    <property type="match status" value="1"/>
</dbReference>
<keyword evidence="2" id="KW-0479">Metal-binding</keyword>
<dbReference type="EMBL" id="BAAARI010000009">
    <property type="protein sequence ID" value="GAA2574451.1"/>
    <property type="molecule type" value="Genomic_DNA"/>
</dbReference>
<feature type="transmembrane region" description="Helical" evidence="6">
    <location>
        <begin position="176"/>
        <end position="197"/>
    </location>
</feature>
<evidence type="ECO:0000313" key="8">
    <source>
        <dbReference type="EMBL" id="GAA2574451.1"/>
    </source>
</evidence>
<dbReference type="Gene3D" id="2.60.40.1220">
    <property type="match status" value="1"/>
</dbReference>
<evidence type="ECO:0000256" key="4">
    <source>
        <dbReference type="ARBA" id="ARBA00023008"/>
    </source>
</evidence>
<protein>
    <submittedName>
        <fullName evidence="8">Copper resistance protein CopC</fullName>
    </submittedName>
</protein>
<keyword evidence="4" id="KW-0186">Copper</keyword>
<comment type="caution">
    <text evidence="8">The sequence shown here is derived from an EMBL/GenBank/DDBJ whole genome shotgun (WGS) entry which is preliminary data.</text>
</comment>
<dbReference type="RefSeq" id="WP_344227718.1">
    <property type="nucleotide sequence ID" value="NZ_BAAARI010000009.1"/>
</dbReference>
<dbReference type="InterPro" id="IPR007348">
    <property type="entry name" value="CopC_dom"/>
</dbReference>
<dbReference type="PANTHER" id="PTHR34820:SF4">
    <property type="entry name" value="INNER MEMBRANE PROTEIN YEBZ"/>
    <property type="match status" value="1"/>
</dbReference>
<dbReference type="InterPro" id="IPR006311">
    <property type="entry name" value="TAT_signal"/>
</dbReference>
<dbReference type="PANTHER" id="PTHR34820">
    <property type="entry name" value="INNER MEMBRANE PROTEIN YEBZ"/>
    <property type="match status" value="1"/>
</dbReference>
<keyword evidence="9" id="KW-1185">Reference proteome</keyword>
<gene>
    <name evidence="8" type="ORF">GCM10009862_11820</name>
</gene>
<keyword evidence="3" id="KW-0732">Signal</keyword>
<reference evidence="8 9" key="1">
    <citation type="journal article" date="2019" name="Int. J. Syst. Evol. Microbiol.">
        <title>The Global Catalogue of Microorganisms (GCM) 10K type strain sequencing project: providing services to taxonomists for standard genome sequencing and annotation.</title>
        <authorList>
            <consortium name="The Broad Institute Genomics Platform"/>
            <consortium name="The Broad Institute Genome Sequencing Center for Infectious Disease"/>
            <person name="Wu L."/>
            <person name="Ma J."/>
        </authorList>
    </citation>
    <scope>NUCLEOTIDE SEQUENCE [LARGE SCALE GENOMIC DNA]</scope>
    <source>
        <strain evidence="8 9">JCM 16365</strain>
    </source>
</reference>
<dbReference type="InterPro" id="IPR014755">
    <property type="entry name" value="Cu-Rt/internalin_Ig-like"/>
</dbReference>
<accession>A0ABN3PB78</accession>
<evidence type="ECO:0000256" key="6">
    <source>
        <dbReference type="SAM" id="Phobius"/>
    </source>
</evidence>
<comment type="subcellular location">
    <subcellularLocation>
        <location evidence="1">Cell envelope</location>
    </subcellularLocation>
</comment>